<gene>
    <name evidence="2" type="ORF">H261_12684</name>
</gene>
<feature type="transmembrane region" description="Helical" evidence="1">
    <location>
        <begin position="331"/>
        <end position="351"/>
    </location>
</feature>
<feature type="transmembrane region" description="Helical" evidence="1">
    <location>
        <begin position="180"/>
        <end position="204"/>
    </location>
</feature>
<keyword evidence="1" id="KW-0812">Transmembrane</keyword>
<evidence type="ECO:0000256" key="1">
    <source>
        <dbReference type="SAM" id="Phobius"/>
    </source>
</evidence>
<keyword evidence="3" id="KW-1185">Reference proteome</keyword>
<feature type="transmembrane region" description="Helical" evidence="1">
    <location>
        <begin position="100"/>
        <end position="117"/>
    </location>
</feature>
<reference evidence="2 3" key="1">
    <citation type="journal article" date="2014" name="Genome Announc.">
        <title>Draft Genome Sequence of Magnetospirillum sp. Strain SO-1, a Freshwater Magnetotactic Bacterium Isolated from the Ol'khovka River, Russia.</title>
        <authorList>
            <person name="Grouzdev D.S."/>
            <person name="Dziuba M.V."/>
            <person name="Sukhacheva M.S."/>
            <person name="Mardanov A.V."/>
            <person name="Beletskiy A.V."/>
            <person name="Kuznetsov B.B."/>
            <person name="Skryabin K.G."/>
        </authorList>
    </citation>
    <scope>NUCLEOTIDE SEQUENCE [LARGE SCALE GENOMIC DNA]</scope>
    <source>
        <strain evidence="2 3">SO-1</strain>
    </source>
</reference>
<feature type="transmembrane region" description="Helical" evidence="1">
    <location>
        <begin position="276"/>
        <end position="295"/>
    </location>
</feature>
<dbReference type="RefSeq" id="WP_008618030.1">
    <property type="nucleotide sequence ID" value="NZ_AONQ01000031.1"/>
</dbReference>
<dbReference type="AlphaFoldDB" id="M3AA29"/>
<protein>
    <recommendedName>
        <fullName evidence="4">Glycosyltransferase RgtA/B/C/D-like domain-containing protein</fullName>
    </recommendedName>
</protein>
<sequence>MNRNLALLVLPALFTALLFAMGIASQPFWQVFNLDPDYYYLTNGLLLVEGLAPTDMGHPGTPVHVFFALVFRLMHVGEPTGAIVDAVLRDPERHLAMVSYAMYLLIGLSLVALGHGFRSATGRLAPALLAQGAPFLSMIIPKFGLHPKPEGFLIIAVCWVLVAALKVARAGTPTDRQVGWLGLALGFGIACKIQFVALGLVPLFILDRRRLFLVLPLSTIAGFLIFFSPALPSLDIFLGWWAKVLTHSGAYGAGEAGMVQSGRYGKAVVGLFGSKIIFTMVVGLSLFALGGYVRLRRRGLIKADRLAGLLAGLVAAEVFTILAVAKQPAAHYLVPALLLTGPSLAILFVLSAKVFPSRPHLRAWGVLGLVLVAVSAQASWKQYAELARWTAETQAFDMSRFKACAKIDYDSASSLPYALQRGDMNSQGRYSPRLAEFMPKDHYTWFINEHSWWGSGFMQWNKPMSVAEVVAAWPCTVFRGSQGHRLPTWANRELGRFAPDDRCEAGEETVFTLGIRCDGSTPLAK</sequence>
<dbReference type="eggNOG" id="ENOG5033IGI">
    <property type="taxonomic scope" value="Bacteria"/>
</dbReference>
<evidence type="ECO:0000313" key="2">
    <source>
        <dbReference type="EMBL" id="EME69593.1"/>
    </source>
</evidence>
<dbReference type="Proteomes" id="UP000011744">
    <property type="component" value="Unassembled WGS sequence"/>
</dbReference>
<feature type="transmembrane region" description="Helical" evidence="1">
    <location>
        <begin position="152"/>
        <end position="168"/>
    </location>
</feature>
<feature type="transmembrane region" description="Helical" evidence="1">
    <location>
        <begin position="363"/>
        <end position="380"/>
    </location>
</feature>
<dbReference type="PATRIC" id="fig|1244869.3.peg.2560"/>
<comment type="caution">
    <text evidence="2">The sequence shown here is derived from an EMBL/GenBank/DDBJ whole genome shotgun (WGS) entry which is preliminary data.</text>
</comment>
<accession>M3AA29</accession>
<dbReference type="STRING" id="1244869.H261_12684"/>
<feature type="transmembrane region" description="Helical" evidence="1">
    <location>
        <begin position="211"/>
        <end position="231"/>
    </location>
</feature>
<name>M3AA29_9PROT</name>
<organism evidence="2 3">
    <name type="scientific">Paramagnetospirillum caucaseum</name>
    <dbReference type="NCBI Taxonomy" id="1244869"/>
    <lineage>
        <taxon>Bacteria</taxon>
        <taxon>Pseudomonadati</taxon>
        <taxon>Pseudomonadota</taxon>
        <taxon>Alphaproteobacteria</taxon>
        <taxon>Rhodospirillales</taxon>
        <taxon>Magnetospirillaceae</taxon>
        <taxon>Paramagnetospirillum</taxon>
    </lineage>
</organism>
<keyword evidence="1" id="KW-0472">Membrane</keyword>
<dbReference type="EMBL" id="AONQ01000031">
    <property type="protein sequence ID" value="EME69593.1"/>
    <property type="molecule type" value="Genomic_DNA"/>
</dbReference>
<feature type="transmembrane region" description="Helical" evidence="1">
    <location>
        <begin position="307"/>
        <end position="325"/>
    </location>
</feature>
<keyword evidence="1" id="KW-1133">Transmembrane helix</keyword>
<proteinExistence type="predicted"/>
<evidence type="ECO:0000313" key="3">
    <source>
        <dbReference type="Proteomes" id="UP000011744"/>
    </source>
</evidence>
<evidence type="ECO:0008006" key="4">
    <source>
        <dbReference type="Google" id="ProtNLM"/>
    </source>
</evidence>